<feature type="region of interest" description="Disordered" evidence="1">
    <location>
        <begin position="39"/>
        <end position="156"/>
    </location>
</feature>
<sequence length="671" mass="75371">MSPTLPRAFLPLVKSPRFWSDYLFLTDTEDHSLHKVAFAKVEDESDDEDSDTDYNKSDDQDSNEDDGDEFDDELSGDGDENGGEEKDGNKDDDSDVDSPNEKASNEPSSQPADGNPTEEPSENNPTVNEPASPSSSSSSSSSASDSPRPRSRSPCYSHDLTFPFARSLQPWDDTYNLSFSISPELSYFELTFCAPNLYNVSIAHDDQAHWHPWVLRWEELELVCRAVSATFAKRREKAKEAGEDEDEANLRRWEHPGLPLLFLYRFAPICVGDDVDRIVSMLVKAWKKVLGDGGTERDIRRFVERMDFRRRNFRWFKEGENWWIGVGDDAETAGAVYTYRDRDSVKSGKWRNEDWNKLVEEARAVVEDEGGLGELSEEDRELAARFAPRTKHGLSLWLQLREKDRPLHQRAGRYFSLTLDAVLRILDLGRLSSSGASSRTINGESVWTSDHMSISIHGGLERGRAIIKQMLWWIRAPLSSTLMDSSYKDLPFNIADGAEDTIPETYLGIIVPDILPTCSWLVGHTLPDSLCTALQSKEVLQDTANVSGPTSEGWLTVTTTDGGELGFNLSRFDDEELEGTGAVLLRKLTPQASAVLHALMNASGAVLTPVALAAKPLNSDVADMHWPPHRIVDAGTLHEILSGGPYQLWVKAERKEDDMEDSDEEYWEERW</sequence>
<dbReference type="Proteomes" id="UP001175000">
    <property type="component" value="Unassembled WGS sequence"/>
</dbReference>
<organism evidence="2 3">
    <name type="scientific">Immersiella caudata</name>
    <dbReference type="NCBI Taxonomy" id="314043"/>
    <lineage>
        <taxon>Eukaryota</taxon>
        <taxon>Fungi</taxon>
        <taxon>Dikarya</taxon>
        <taxon>Ascomycota</taxon>
        <taxon>Pezizomycotina</taxon>
        <taxon>Sordariomycetes</taxon>
        <taxon>Sordariomycetidae</taxon>
        <taxon>Sordariales</taxon>
        <taxon>Lasiosphaeriaceae</taxon>
        <taxon>Immersiella</taxon>
    </lineage>
</organism>
<reference evidence="2" key="1">
    <citation type="submission" date="2023-06" db="EMBL/GenBank/DDBJ databases">
        <title>Genome-scale phylogeny and comparative genomics of the fungal order Sordariales.</title>
        <authorList>
            <consortium name="Lawrence Berkeley National Laboratory"/>
            <person name="Hensen N."/>
            <person name="Bonometti L."/>
            <person name="Westerberg I."/>
            <person name="Brannstrom I.O."/>
            <person name="Guillou S."/>
            <person name="Cros-Aarteil S."/>
            <person name="Calhoun S."/>
            <person name="Haridas S."/>
            <person name="Kuo A."/>
            <person name="Mondo S."/>
            <person name="Pangilinan J."/>
            <person name="Riley R."/>
            <person name="Labutti K."/>
            <person name="Andreopoulos B."/>
            <person name="Lipzen A."/>
            <person name="Chen C."/>
            <person name="Yanf M."/>
            <person name="Daum C."/>
            <person name="Ng V."/>
            <person name="Clum A."/>
            <person name="Steindorff A."/>
            <person name="Ohm R."/>
            <person name="Martin F."/>
            <person name="Silar P."/>
            <person name="Natvig D."/>
            <person name="Lalanne C."/>
            <person name="Gautier V."/>
            <person name="Ament-Velasquez S.L."/>
            <person name="Kruys A."/>
            <person name="Hutchinson M.I."/>
            <person name="Powell A.J."/>
            <person name="Barry K."/>
            <person name="Miller A.N."/>
            <person name="Grigoriev I.V."/>
            <person name="Debuchy R."/>
            <person name="Gladieux P."/>
            <person name="Thoren M.H."/>
            <person name="Johannesson H."/>
        </authorList>
    </citation>
    <scope>NUCLEOTIDE SEQUENCE</scope>
    <source>
        <strain evidence="2">CBS 606.72</strain>
    </source>
</reference>
<dbReference type="AlphaFoldDB" id="A0AA39WRP3"/>
<protein>
    <submittedName>
        <fullName evidence="2">Uncharacterized protein</fullName>
    </submittedName>
</protein>
<proteinExistence type="predicted"/>
<evidence type="ECO:0000256" key="1">
    <source>
        <dbReference type="SAM" id="MobiDB-lite"/>
    </source>
</evidence>
<feature type="compositionally biased region" description="Acidic residues" evidence="1">
    <location>
        <begin position="60"/>
        <end position="82"/>
    </location>
</feature>
<evidence type="ECO:0000313" key="2">
    <source>
        <dbReference type="EMBL" id="KAK0620115.1"/>
    </source>
</evidence>
<comment type="caution">
    <text evidence="2">The sequence shown here is derived from an EMBL/GenBank/DDBJ whole genome shotgun (WGS) entry which is preliminary data.</text>
</comment>
<evidence type="ECO:0000313" key="3">
    <source>
        <dbReference type="Proteomes" id="UP001175000"/>
    </source>
</evidence>
<gene>
    <name evidence="2" type="ORF">B0T14DRAFT_520617</name>
</gene>
<accession>A0AA39WRP3</accession>
<dbReference type="EMBL" id="JAULSU010000004">
    <property type="protein sequence ID" value="KAK0620115.1"/>
    <property type="molecule type" value="Genomic_DNA"/>
</dbReference>
<feature type="compositionally biased region" description="Acidic residues" evidence="1">
    <location>
        <begin position="43"/>
        <end position="52"/>
    </location>
</feature>
<feature type="compositionally biased region" description="Low complexity" evidence="1">
    <location>
        <begin position="130"/>
        <end position="146"/>
    </location>
</feature>
<name>A0AA39WRP3_9PEZI</name>
<keyword evidence="3" id="KW-1185">Reference proteome</keyword>